<dbReference type="Proteomes" id="UP001054252">
    <property type="component" value="Unassembled WGS sequence"/>
</dbReference>
<sequence length="42" mass="5057">MVNNMKKKKGLSIFQDSLWWLSVKANHWTSFKLIITFYLLLI</sequence>
<dbReference type="EMBL" id="BPVZ01000068">
    <property type="protein sequence ID" value="GKV25177.1"/>
    <property type="molecule type" value="Genomic_DNA"/>
</dbReference>
<keyword evidence="2" id="KW-1185">Reference proteome</keyword>
<dbReference type="AlphaFoldDB" id="A0AAV5KKQ2"/>
<accession>A0AAV5KKQ2</accession>
<evidence type="ECO:0000313" key="2">
    <source>
        <dbReference type="Proteomes" id="UP001054252"/>
    </source>
</evidence>
<gene>
    <name evidence="1" type="ORF">SLEP1_g34649</name>
</gene>
<evidence type="ECO:0000313" key="1">
    <source>
        <dbReference type="EMBL" id="GKV25177.1"/>
    </source>
</evidence>
<comment type="caution">
    <text evidence="1">The sequence shown here is derived from an EMBL/GenBank/DDBJ whole genome shotgun (WGS) entry which is preliminary data.</text>
</comment>
<protein>
    <submittedName>
        <fullName evidence="1">Uncharacterized protein</fullName>
    </submittedName>
</protein>
<reference evidence="1 2" key="1">
    <citation type="journal article" date="2021" name="Commun. Biol.">
        <title>The genome of Shorea leprosula (Dipterocarpaceae) highlights the ecological relevance of drought in aseasonal tropical rainforests.</title>
        <authorList>
            <person name="Ng K.K.S."/>
            <person name="Kobayashi M.J."/>
            <person name="Fawcett J.A."/>
            <person name="Hatakeyama M."/>
            <person name="Paape T."/>
            <person name="Ng C.H."/>
            <person name="Ang C.C."/>
            <person name="Tnah L.H."/>
            <person name="Lee C.T."/>
            <person name="Nishiyama T."/>
            <person name="Sese J."/>
            <person name="O'Brien M.J."/>
            <person name="Copetti D."/>
            <person name="Mohd Noor M.I."/>
            <person name="Ong R.C."/>
            <person name="Putra M."/>
            <person name="Sireger I.Z."/>
            <person name="Indrioko S."/>
            <person name="Kosugi Y."/>
            <person name="Izuno A."/>
            <person name="Isagi Y."/>
            <person name="Lee S.L."/>
            <person name="Shimizu K.K."/>
        </authorList>
    </citation>
    <scope>NUCLEOTIDE SEQUENCE [LARGE SCALE GENOMIC DNA]</scope>
    <source>
        <strain evidence="1">214</strain>
    </source>
</reference>
<name>A0AAV5KKQ2_9ROSI</name>
<organism evidence="1 2">
    <name type="scientific">Rubroshorea leprosula</name>
    <dbReference type="NCBI Taxonomy" id="152421"/>
    <lineage>
        <taxon>Eukaryota</taxon>
        <taxon>Viridiplantae</taxon>
        <taxon>Streptophyta</taxon>
        <taxon>Embryophyta</taxon>
        <taxon>Tracheophyta</taxon>
        <taxon>Spermatophyta</taxon>
        <taxon>Magnoliopsida</taxon>
        <taxon>eudicotyledons</taxon>
        <taxon>Gunneridae</taxon>
        <taxon>Pentapetalae</taxon>
        <taxon>rosids</taxon>
        <taxon>malvids</taxon>
        <taxon>Malvales</taxon>
        <taxon>Dipterocarpaceae</taxon>
        <taxon>Rubroshorea</taxon>
    </lineage>
</organism>
<proteinExistence type="predicted"/>